<dbReference type="PATRIC" id="fig|1306954.6.peg.2908"/>
<dbReference type="EMBL" id="LOCO01000004">
    <property type="protein sequence ID" value="KXO10908.1"/>
    <property type="molecule type" value="Genomic_DNA"/>
</dbReference>
<evidence type="ECO:0000256" key="1">
    <source>
        <dbReference type="SAM" id="Phobius"/>
    </source>
</evidence>
<keyword evidence="1" id="KW-0812">Transmembrane</keyword>
<keyword evidence="1" id="KW-0472">Membrane</keyword>
<keyword evidence="3" id="KW-1185">Reference proteome</keyword>
<evidence type="ECO:0000313" key="3">
    <source>
        <dbReference type="Proteomes" id="UP000070282"/>
    </source>
</evidence>
<feature type="transmembrane region" description="Helical" evidence="1">
    <location>
        <begin position="6"/>
        <end position="29"/>
    </location>
</feature>
<name>A0A137SEQ4_9GAMM</name>
<gene>
    <name evidence="2" type="ORF">J122_1032</name>
</gene>
<reference evidence="3" key="1">
    <citation type="submission" date="2015-12" db="EMBL/GenBank/DDBJ databases">
        <authorList>
            <person name="Lima A."/>
            <person name="Farahani Zayas N."/>
            <person name="Castro Da Silva M.A."/>
            <person name="Cabral A."/>
            <person name="Pessatti M.L."/>
        </authorList>
    </citation>
    <scope>NUCLEOTIDE SEQUENCE [LARGE SCALE GENOMIC DNA]</scope>
    <source>
        <strain evidence="3">LAMA 842</strain>
    </source>
</reference>
<dbReference type="AlphaFoldDB" id="A0A137SEQ4"/>
<evidence type="ECO:0000313" key="2">
    <source>
        <dbReference type="EMBL" id="KXO10908.1"/>
    </source>
</evidence>
<keyword evidence="1" id="KW-1133">Transmembrane helix</keyword>
<organism evidence="2 3">
    <name type="scientific">Marinobacter excellens LAMA 842</name>
    <dbReference type="NCBI Taxonomy" id="1306954"/>
    <lineage>
        <taxon>Bacteria</taxon>
        <taxon>Pseudomonadati</taxon>
        <taxon>Pseudomonadota</taxon>
        <taxon>Gammaproteobacteria</taxon>
        <taxon>Pseudomonadales</taxon>
        <taxon>Marinobacteraceae</taxon>
        <taxon>Marinobacter</taxon>
    </lineage>
</organism>
<protein>
    <submittedName>
        <fullName evidence="2">Uncharacterized protein</fullName>
    </submittedName>
</protein>
<comment type="caution">
    <text evidence="2">The sequence shown here is derived from an EMBL/GenBank/DDBJ whole genome shotgun (WGS) entry which is preliminary data.</text>
</comment>
<sequence>MGPETPLWFAFIMLYDVFEFFIPFCEFLWNKGIDFYFSRAIGQEARWRLPFTP</sequence>
<dbReference type="Proteomes" id="UP000070282">
    <property type="component" value="Unassembled WGS sequence"/>
</dbReference>
<proteinExistence type="predicted"/>
<accession>A0A137SEQ4</accession>